<feature type="coiled-coil region" evidence="6">
    <location>
        <begin position="262"/>
        <end position="296"/>
    </location>
</feature>
<accession>A0A433QW46</accession>
<feature type="compositionally biased region" description="Polar residues" evidence="7">
    <location>
        <begin position="101"/>
        <end position="112"/>
    </location>
</feature>
<evidence type="ECO:0000256" key="1">
    <source>
        <dbReference type="ARBA" id="ARBA00004267"/>
    </source>
</evidence>
<comment type="subcellular location">
    <subcellularLocation>
        <location evidence="1">Cytoplasm</location>
        <location evidence="1">Cytoskeleton</location>
        <location evidence="1">Microtubule organizing center</location>
    </subcellularLocation>
</comment>
<feature type="region of interest" description="Disordered" evidence="7">
    <location>
        <begin position="1301"/>
        <end position="1330"/>
    </location>
</feature>
<dbReference type="InterPro" id="IPR019528">
    <property type="entry name" value="PACT_domain"/>
</dbReference>
<feature type="compositionally biased region" description="Polar residues" evidence="7">
    <location>
        <begin position="172"/>
        <end position="182"/>
    </location>
</feature>
<dbReference type="GO" id="GO:0005737">
    <property type="term" value="C:cytoplasm"/>
    <property type="evidence" value="ECO:0007669"/>
    <property type="project" value="UniProtKB-ARBA"/>
</dbReference>
<evidence type="ECO:0000256" key="3">
    <source>
        <dbReference type="ARBA" id="ARBA00022553"/>
    </source>
</evidence>
<evidence type="ECO:0000313" key="10">
    <source>
        <dbReference type="Proteomes" id="UP000274822"/>
    </source>
</evidence>
<feature type="compositionally biased region" description="Polar residues" evidence="7">
    <location>
        <begin position="696"/>
        <end position="711"/>
    </location>
</feature>
<feature type="region of interest" description="Disordered" evidence="7">
    <location>
        <begin position="1657"/>
        <end position="1693"/>
    </location>
</feature>
<dbReference type="Gene3D" id="6.10.250.370">
    <property type="match status" value="1"/>
</dbReference>
<protein>
    <recommendedName>
        <fullName evidence="8">Pericentrin/AKAP-450 centrosomal targeting domain-containing protein</fullName>
    </recommendedName>
</protein>
<gene>
    <name evidence="9" type="ORF">BC938DRAFT_482785</name>
</gene>
<keyword evidence="10" id="KW-1185">Reference proteome</keyword>
<evidence type="ECO:0000256" key="5">
    <source>
        <dbReference type="ARBA" id="ARBA00023212"/>
    </source>
</evidence>
<dbReference type="GO" id="GO:0005815">
    <property type="term" value="C:microtubule organizing center"/>
    <property type="evidence" value="ECO:0007669"/>
    <property type="project" value="UniProtKB-SubCell"/>
</dbReference>
<evidence type="ECO:0000259" key="8">
    <source>
        <dbReference type="Pfam" id="PF10495"/>
    </source>
</evidence>
<feature type="compositionally biased region" description="Polar residues" evidence="7">
    <location>
        <begin position="325"/>
        <end position="334"/>
    </location>
</feature>
<evidence type="ECO:0000256" key="6">
    <source>
        <dbReference type="SAM" id="Coils"/>
    </source>
</evidence>
<feature type="compositionally biased region" description="Basic residues" evidence="7">
    <location>
        <begin position="1670"/>
        <end position="1679"/>
    </location>
</feature>
<dbReference type="Proteomes" id="UP000274822">
    <property type="component" value="Unassembled WGS sequence"/>
</dbReference>
<dbReference type="EMBL" id="RBNJ01000783">
    <property type="protein sequence ID" value="RUS34032.1"/>
    <property type="molecule type" value="Genomic_DNA"/>
</dbReference>
<feature type="compositionally biased region" description="Basic and acidic residues" evidence="7">
    <location>
        <begin position="1657"/>
        <end position="1669"/>
    </location>
</feature>
<evidence type="ECO:0000256" key="4">
    <source>
        <dbReference type="ARBA" id="ARBA00023054"/>
    </source>
</evidence>
<feature type="coiled-coil region" evidence="6">
    <location>
        <begin position="1245"/>
        <end position="1272"/>
    </location>
</feature>
<feature type="region of interest" description="Disordered" evidence="7">
    <location>
        <begin position="1099"/>
        <end position="1173"/>
    </location>
</feature>
<proteinExistence type="predicted"/>
<keyword evidence="5" id="KW-0206">Cytoskeleton</keyword>
<dbReference type="Pfam" id="PF10495">
    <property type="entry name" value="PACT_coil_coil"/>
    <property type="match status" value="1"/>
</dbReference>
<feature type="compositionally biased region" description="Gly residues" evidence="7">
    <location>
        <begin position="796"/>
        <end position="805"/>
    </location>
</feature>
<feature type="compositionally biased region" description="Polar residues" evidence="7">
    <location>
        <begin position="990"/>
        <end position="1009"/>
    </location>
</feature>
<feature type="region of interest" description="Disordered" evidence="7">
    <location>
        <begin position="307"/>
        <end position="340"/>
    </location>
</feature>
<feature type="region of interest" description="Disordered" evidence="7">
    <location>
        <begin position="158"/>
        <end position="184"/>
    </location>
</feature>
<feature type="region of interest" description="Disordered" evidence="7">
    <location>
        <begin position="101"/>
        <end position="133"/>
    </location>
</feature>
<feature type="coiled-coil region" evidence="6">
    <location>
        <begin position="1736"/>
        <end position="1833"/>
    </location>
</feature>
<feature type="compositionally biased region" description="Polar residues" evidence="7">
    <location>
        <begin position="1026"/>
        <end position="1041"/>
    </location>
</feature>
<feature type="coiled-coil region" evidence="6">
    <location>
        <begin position="522"/>
        <end position="605"/>
    </location>
</feature>
<evidence type="ECO:0000313" key="9">
    <source>
        <dbReference type="EMBL" id="RUS34032.1"/>
    </source>
</evidence>
<keyword evidence="3" id="KW-0597">Phosphoprotein</keyword>
<feature type="coiled-coil region" evidence="6">
    <location>
        <begin position="345"/>
        <end position="463"/>
    </location>
</feature>
<keyword evidence="4 6" id="KW-0175">Coiled coil</keyword>
<feature type="domain" description="Pericentrin/AKAP-450 centrosomal targeting" evidence="8">
    <location>
        <begin position="1963"/>
        <end position="2056"/>
    </location>
</feature>
<feature type="region of interest" description="Disordered" evidence="7">
    <location>
        <begin position="779"/>
        <end position="806"/>
    </location>
</feature>
<reference evidence="9 10" key="1">
    <citation type="journal article" date="2018" name="New Phytol.">
        <title>Phylogenomics of Endogonaceae and evolution of mycorrhizas within Mucoromycota.</title>
        <authorList>
            <person name="Chang Y."/>
            <person name="Desiro A."/>
            <person name="Na H."/>
            <person name="Sandor L."/>
            <person name="Lipzen A."/>
            <person name="Clum A."/>
            <person name="Barry K."/>
            <person name="Grigoriev I.V."/>
            <person name="Martin F.M."/>
            <person name="Stajich J.E."/>
            <person name="Smith M.E."/>
            <person name="Bonito G."/>
            <person name="Spatafora J.W."/>
        </authorList>
    </citation>
    <scope>NUCLEOTIDE SEQUENCE [LARGE SCALE GENOMIC DNA]</scope>
    <source>
        <strain evidence="9 10">AD002</strain>
    </source>
</reference>
<evidence type="ECO:0000256" key="2">
    <source>
        <dbReference type="ARBA" id="ARBA00022490"/>
    </source>
</evidence>
<name>A0A433QW46_9FUNG</name>
<evidence type="ECO:0000256" key="7">
    <source>
        <dbReference type="SAM" id="MobiDB-lite"/>
    </source>
</evidence>
<dbReference type="PANTHER" id="PTHR23159">
    <property type="entry name" value="CENTROSOMAL PROTEIN 2"/>
    <property type="match status" value="1"/>
</dbReference>
<feature type="region of interest" description="Disordered" evidence="7">
    <location>
        <begin position="977"/>
        <end position="1060"/>
    </location>
</feature>
<organism evidence="9 10">
    <name type="scientific">Jimgerdemannia flammicorona</name>
    <dbReference type="NCBI Taxonomy" id="994334"/>
    <lineage>
        <taxon>Eukaryota</taxon>
        <taxon>Fungi</taxon>
        <taxon>Fungi incertae sedis</taxon>
        <taxon>Mucoromycota</taxon>
        <taxon>Mucoromycotina</taxon>
        <taxon>Endogonomycetes</taxon>
        <taxon>Endogonales</taxon>
        <taxon>Endogonaceae</taxon>
        <taxon>Jimgerdemannia</taxon>
    </lineage>
</organism>
<sequence>MFAFVVQGRLPNAAFVPRIYVFHLRPYLDLTTLLEYLDLTTVSGNNPQESPSCPQIIIKKLMNTIQHNSTSAIQPDSTHLDLNDTNTTSFARHLAASPILNTDQNMDSNHVSSPPEPSTSVFDKESPAPRRAILGPPQRVERTLSLVAQDSMRVPSVTLDTSRANGEEPETEFSTTMSQDASMMSPDVSRSVIDLTSGYLQSTNTRLQQENARLMDTIKTLREDLGRAHADRRAFEVKMQVENDDKIARFAGEKMGRLQRDLAGAVSLARDMTQKVQTLEREVENLKMDKELLEEDFEHRSTELMRRLQEAEKPKPPPPPPPLPSSTTVFTQTDAPAGGIGSETVEELEERMGDLISETEDLHREVEELTSGKQELEREVAQLTADSESLAERRAVLAVKVSEAREAVSALAREEETLRAQREELSAARGEAQQAARDEEALLRKAQEEHRRVVDEKMQLERHTKQLRTMVDDLLADRRVLQGRMDASVRGMTDLGVEDDDEDENGFEERMFEVVDGNHEEAARVRGLLEQTQEECERLVEERERAEAAAGRMSRRVEEGEVEIAGLRRRVREMEDIVGRTRAELEGRSREIARLQEAVRRAAAEAGADRSMASVGEAVETEAGRSVQVNTSSYVSPSAMAAHAEANGDMMKQMQAQLTKMTKVMTTAKRELAEQRDEVSRLKTENIQLRIAVQNAQNKANAPSRTGTGTKTPRRAETGITRKSTGTNTTANSNASILAAEDVDNPDAIRLQLEEQMLQLRQRLDESLAECDRLRSQVAQTRKEPVTKIPKRWSGGSTGNGGSQGIGKATYPAGKILTSGAAIVASLLDVSPPDVPFDERDEAALRVLQSQVVELQHLLDEAQTVHRIELDRVGLRLHEAQGAQKRAEERIAGLEGVIGDMEKTAAVLREEMTRKQREVDELGAWKRDELRRRESIRMAVRDRSGGASFEDHVEDALLRNLETVRTIDELCKILASQTPRKRRATPQEPNPTANNKPSAQGEATAQGTPTPVPANAMGQLLPPQTPNQAQSQYQTPEQTPTGGMEGADDNGENRGPTNPLTDLHLAQVMQGLLGALGRRIAEIVALAETEYEARAQREAEANAQANAGRRRTVAGNPETRKPARAESQLNLITSQKQAENRRLNAGHTPGPRVGPDMTGSPGSASPMGGREERKGRVGEILGVCERTVGELGRFGDVLKEYVDGNLDEAIEAGEVARRRAKEEGETQVGVVRRDMRDPGGRSFFLDGEDTARDELRREVEKLRDVLREYRAVVIFVTLQLRSRRLPKWLLHAHAHRSFPCHPSGTEPVDSRLPGDHYLASGDQRRQRKRKLRETVTRVVESWKPSDASDAEARPVLQEQLQELTNIWKHESAANTSLRNHVKELKVTTTTREEETRQQIDTLLTQVRLLNEHLLSTKTLTGEYESRWREVEGALTRERREHEARVVGFTKREAELRRELALVSGRQVDEAAGVRAELAKEREKHVREVAEAKERMEELVRVHAEKIEEMKQTNTVENRRLFTAKKGVEEKLAGMKQELNKANDRILEFEAELQAAQQRTRQLTLEKAALSKDKQRLQSELNDATEVCTMSFRICWRHLLFYLHGPMSFLRCSLSGPSFPRVGVGRPAAEPPGPRRFGEPAHAAQAWECDAGKVRDEQEVRGIERGERASRGRRKGRAGGRPKATAGDQLAERWAFDRTAEPPGDLRTGGQVSVVLFLLCVGFHLDANIMMSRWTFLSRLESELKNLREERQRASADLEETKEALELKKEECEAITEEFRSLQTLGKNMSKAGAELQVQTNRLRGELVAAQAQIATLKEELRAAREQVAQGRVEMLGVVAARHEDVLRQEIALLRDQQAELNASVRKGQLSVEAHARLYKEVQRQLEDKDRVLRDVMMNGGAPAVAAEKPRGGRKEGLEVVGSGAAGEDEIDVAKLRSELTREKRRHTEQAKEFAREARYLRAKFHRECGFRADLGYQKKYLLLLIGGLDEQATLMLITNMGIVPGGMRGVNAAKRVVGPDPGVGGPDPGVASVVKFRRSVLAVVAVMRMRMLRNSWAKSKALKPTRSATA</sequence>
<feature type="coiled-coil region" evidence="6">
    <location>
        <begin position="1474"/>
        <end position="1586"/>
    </location>
</feature>
<feature type="region of interest" description="Disordered" evidence="7">
    <location>
        <begin position="696"/>
        <end position="730"/>
    </location>
</feature>
<keyword evidence="2" id="KW-0963">Cytoplasm</keyword>
<feature type="compositionally biased region" description="Polar residues" evidence="7">
    <location>
        <begin position="1127"/>
        <end position="1137"/>
    </location>
</feature>
<comment type="caution">
    <text evidence="9">The sequence shown here is derived from an EMBL/GenBank/DDBJ whole genome shotgun (WGS) entry which is preliminary data.</text>
</comment>
<dbReference type="PANTHER" id="PTHR23159:SF31">
    <property type="entry name" value="CENTROSOME-ASSOCIATED PROTEIN CEP250 ISOFORM X1"/>
    <property type="match status" value="1"/>
</dbReference>